<keyword evidence="1" id="KW-1133">Transmembrane helix</keyword>
<dbReference type="RefSeq" id="WP_188859360.1">
    <property type="nucleotide sequence ID" value="NZ_BMOS01000044.1"/>
</dbReference>
<protein>
    <submittedName>
        <fullName evidence="2">Uncharacterized protein</fullName>
    </submittedName>
</protein>
<keyword evidence="3" id="KW-1185">Reference proteome</keyword>
<evidence type="ECO:0000313" key="3">
    <source>
        <dbReference type="Proteomes" id="UP000624041"/>
    </source>
</evidence>
<keyword evidence="1" id="KW-0812">Transmembrane</keyword>
<reference evidence="2" key="2">
    <citation type="submission" date="2020-09" db="EMBL/GenBank/DDBJ databases">
        <authorList>
            <person name="Sun Q."/>
            <person name="Ohkuma M."/>
        </authorList>
    </citation>
    <scope>NUCLEOTIDE SEQUENCE</scope>
    <source>
        <strain evidence="2">JCM 17251</strain>
    </source>
</reference>
<evidence type="ECO:0000256" key="1">
    <source>
        <dbReference type="SAM" id="Phobius"/>
    </source>
</evidence>
<dbReference type="EMBL" id="BMOS01000044">
    <property type="protein sequence ID" value="GGN66225.1"/>
    <property type="molecule type" value="Genomic_DNA"/>
</dbReference>
<accession>A0A917Y3E5</accession>
<feature type="transmembrane region" description="Helical" evidence="1">
    <location>
        <begin position="37"/>
        <end position="56"/>
    </location>
</feature>
<comment type="caution">
    <text evidence="2">The sequence shown here is derived from an EMBL/GenBank/DDBJ whole genome shotgun (WGS) entry which is preliminary data.</text>
</comment>
<dbReference type="Proteomes" id="UP000624041">
    <property type="component" value="Unassembled WGS sequence"/>
</dbReference>
<sequence length="96" mass="11055">MSKWAFHIFNIIILLLLLSFNLLALFGAGIGEGGISSGMWFITGSSLVFWLIFYIIQFVGSTKIWRISWFLIMVVFLWFWETGLGFLVGGMWFDMS</sequence>
<organism evidence="2 3">
    <name type="scientific">Oceanobacillus indicireducens</name>
    <dbReference type="NCBI Taxonomy" id="1004261"/>
    <lineage>
        <taxon>Bacteria</taxon>
        <taxon>Bacillati</taxon>
        <taxon>Bacillota</taxon>
        <taxon>Bacilli</taxon>
        <taxon>Bacillales</taxon>
        <taxon>Bacillaceae</taxon>
        <taxon>Oceanobacillus</taxon>
    </lineage>
</organism>
<dbReference type="AlphaFoldDB" id="A0A917Y3E5"/>
<keyword evidence="1" id="KW-0472">Membrane</keyword>
<reference evidence="2" key="1">
    <citation type="journal article" date="2014" name="Int. J. Syst. Evol. Microbiol.">
        <title>Complete genome sequence of Corynebacterium casei LMG S-19264T (=DSM 44701T), isolated from a smear-ripened cheese.</title>
        <authorList>
            <consortium name="US DOE Joint Genome Institute (JGI-PGF)"/>
            <person name="Walter F."/>
            <person name="Albersmeier A."/>
            <person name="Kalinowski J."/>
            <person name="Ruckert C."/>
        </authorList>
    </citation>
    <scope>NUCLEOTIDE SEQUENCE</scope>
    <source>
        <strain evidence="2">JCM 17251</strain>
    </source>
</reference>
<name>A0A917Y3E5_9BACI</name>
<feature type="transmembrane region" description="Helical" evidence="1">
    <location>
        <begin position="7"/>
        <end position="31"/>
    </location>
</feature>
<gene>
    <name evidence="2" type="ORF">GCM10007971_35950</name>
</gene>
<evidence type="ECO:0000313" key="2">
    <source>
        <dbReference type="EMBL" id="GGN66225.1"/>
    </source>
</evidence>
<proteinExistence type="predicted"/>
<feature type="transmembrane region" description="Helical" evidence="1">
    <location>
        <begin position="68"/>
        <end position="93"/>
    </location>
</feature>